<name>A0A9P7JPA9_9AGAM</name>
<proteinExistence type="predicted"/>
<feature type="compositionally biased region" description="Basic and acidic residues" evidence="1">
    <location>
        <begin position="49"/>
        <end position="59"/>
    </location>
</feature>
<dbReference type="AlphaFoldDB" id="A0A9P7JPA9"/>
<dbReference type="Proteomes" id="UP000823399">
    <property type="component" value="Unassembled WGS sequence"/>
</dbReference>
<organism evidence="2 3">
    <name type="scientific">Suillus discolor</name>
    <dbReference type="NCBI Taxonomy" id="1912936"/>
    <lineage>
        <taxon>Eukaryota</taxon>
        <taxon>Fungi</taxon>
        <taxon>Dikarya</taxon>
        <taxon>Basidiomycota</taxon>
        <taxon>Agaricomycotina</taxon>
        <taxon>Agaricomycetes</taxon>
        <taxon>Agaricomycetidae</taxon>
        <taxon>Boletales</taxon>
        <taxon>Suillineae</taxon>
        <taxon>Suillaceae</taxon>
        <taxon>Suillus</taxon>
    </lineage>
</organism>
<feature type="region of interest" description="Disordered" evidence="1">
    <location>
        <begin position="33"/>
        <end position="75"/>
    </location>
</feature>
<keyword evidence="3" id="KW-1185">Reference proteome</keyword>
<evidence type="ECO:0000313" key="2">
    <source>
        <dbReference type="EMBL" id="KAG2094398.1"/>
    </source>
</evidence>
<protein>
    <recommendedName>
        <fullName evidence="4">F-box domain-containing protein</fullName>
    </recommendedName>
</protein>
<evidence type="ECO:0008006" key="4">
    <source>
        <dbReference type="Google" id="ProtNLM"/>
    </source>
</evidence>
<sequence length="645" mass="71906">METTQTLGSASLVHLIPHVQTELSPMILKRKIIDDSPDSSTPPCKKRKIPQDRSTRKAYTDTPDGSIPPSPKRRTLSRSYAIADLAVHSETADLPRTILKERSKRKAYTDTPDGSLPPSPKRRTLSRSYAIADLAVHSGTVDLPRTILKERSKRKAYTDTPDGSLPPSPKRRTRSRSYTIADLTTRPTEERSPVPFLSRGTPLPAVSLTGQAICSHWPFPNELTLMIFQYLPAADLRSITQVSVLSMDLAAPIYLHSIGLHVERTWLQVNTQTCLALPLYSRTSSFCVPRFLRCDLHGTGDHDLAALKIFLQSLKGVQSKPISSVMCFDAPPGVDLASLFQLVKDLGCFSFSYSSSDTEDLCTIVPAPVSGSNSSAICHLRRLSVDSHMFFSPCVASLTLATLRDSPLTDLSLTHTGLNGIQWAALLRNVHLPLLRMFTVDIECPPDVLAEFLIRHQNVGQLWIHPGQNLFPPKSQNHSLQKLSRQTSQQIDNSRVLHLNVLGGPPWYLTSLLATIHSAPCIRNLNLRFDEDLTSNRLSAVLDVTQHFSSIQVLQLSFFDAPHYANHFDFPCNERRTVPAKQLTISVHGPDPDGLLFHCRPWLDAFHELESVELRAKHTNSLERLKILFSCPDHPFQLEISSSDF</sequence>
<feature type="region of interest" description="Disordered" evidence="1">
    <location>
        <begin position="147"/>
        <end position="196"/>
    </location>
</feature>
<dbReference type="OrthoDB" id="2686157at2759"/>
<dbReference type="EMBL" id="JABBWM010000079">
    <property type="protein sequence ID" value="KAG2094398.1"/>
    <property type="molecule type" value="Genomic_DNA"/>
</dbReference>
<dbReference type="GeneID" id="64704484"/>
<comment type="caution">
    <text evidence="2">The sequence shown here is derived from an EMBL/GenBank/DDBJ whole genome shotgun (WGS) entry which is preliminary data.</text>
</comment>
<feature type="region of interest" description="Disordered" evidence="1">
    <location>
        <begin position="96"/>
        <end position="123"/>
    </location>
</feature>
<evidence type="ECO:0000256" key="1">
    <source>
        <dbReference type="SAM" id="MobiDB-lite"/>
    </source>
</evidence>
<accession>A0A9P7JPA9</accession>
<evidence type="ECO:0000313" key="3">
    <source>
        <dbReference type="Proteomes" id="UP000823399"/>
    </source>
</evidence>
<dbReference type="RefSeq" id="XP_041287518.1">
    <property type="nucleotide sequence ID" value="XM_041442225.1"/>
</dbReference>
<reference evidence="2" key="1">
    <citation type="journal article" date="2020" name="New Phytol.">
        <title>Comparative genomics reveals dynamic genome evolution in host specialist ectomycorrhizal fungi.</title>
        <authorList>
            <person name="Lofgren L.A."/>
            <person name="Nguyen N.H."/>
            <person name="Vilgalys R."/>
            <person name="Ruytinx J."/>
            <person name="Liao H.L."/>
            <person name="Branco S."/>
            <person name="Kuo A."/>
            <person name="LaButti K."/>
            <person name="Lipzen A."/>
            <person name="Andreopoulos W."/>
            <person name="Pangilinan J."/>
            <person name="Riley R."/>
            <person name="Hundley H."/>
            <person name="Na H."/>
            <person name="Barry K."/>
            <person name="Grigoriev I.V."/>
            <person name="Stajich J.E."/>
            <person name="Kennedy P.G."/>
        </authorList>
    </citation>
    <scope>NUCLEOTIDE SEQUENCE</scope>
    <source>
        <strain evidence="2">FC423</strain>
    </source>
</reference>
<gene>
    <name evidence="2" type="ORF">F5147DRAFT_779001</name>
</gene>